<reference evidence="1 2" key="1">
    <citation type="submission" date="2019-07" db="EMBL/GenBank/DDBJ databases">
        <title>Whole genome shotgun sequence of Segetibacter aerophilus NBRC 106135.</title>
        <authorList>
            <person name="Hosoyama A."/>
            <person name="Uohara A."/>
            <person name="Ohji S."/>
            <person name="Ichikawa N."/>
        </authorList>
    </citation>
    <scope>NUCLEOTIDE SEQUENCE [LARGE SCALE GENOMIC DNA]</scope>
    <source>
        <strain evidence="1 2">NBRC 106135</strain>
    </source>
</reference>
<evidence type="ECO:0000313" key="1">
    <source>
        <dbReference type="EMBL" id="GEO09405.1"/>
    </source>
</evidence>
<gene>
    <name evidence="1" type="ORF">SAE01_19010</name>
</gene>
<sequence>MLPEQIAKFVETEQLNNPTVKVEFKKRNSITGIFIKHTDYEELKSKNFWRLVTEANLETYNKSKDVNAGRMFNGSEFTRLSVTKKKAV</sequence>
<dbReference type="EMBL" id="BJYT01000006">
    <property type="protein sequence ID" value="GEO09405.1"/>
    <property type="molecule type" value="Genomic_DNA"/>
</dbReference>
<accession>A0A512BBX2</accession>
<evidence type="ECO:0000313" key="2">
    <source>
        <dbReference type="Proteomes" id="UP000321513"/>
    </source>
</evidence>
<dbReference type="RefSeq" id="WP_147203527.1">
    <property type="nucleotide sequence ID" value="NZ_BJYT01000006.1"/>
</dbReference>
<organism evidence="1 2">
    <name type="scientific">Segetibacter aerophilus</name>
    <dbReference type="NCBI Taxonomy" id="670293"/>
    <lineage>
        <taxon>Bacteria</taxon>
        <taxon>Pseudomonadati</taxon>
        <taxon>Bacteroidota</taxon>
        <taxon>Chitinophagia</taxon>
        <taxon>Chitinophagales</taxon>
        <taxon>Chitinophagaceae</taxon>
        <taxon>Segetibacter</taxon>
    </lineage>
</organism>
<keyword evidence="2" id="KW-1185">Reference proteome</keyword>
<dbReference type="Proteomes" id="UP000321513">
    <property type="component" value="Unassembled WGS sequence"/>
</dbReference>
<comment type="caution">
    <text evidence="1">The sequence shown here is derived from an EMBL/GenBank/DDBJ whole genome shotgun (WGS) entry which is preliminary data.</text>
</comment>
<dbReference type="AlphaFoldDB" id="A0A512BBX2"/>
<protein>
    <submittedName>
        <fullName evidence="1">Uncharacterized protein</fullName>
    </submittedName>
</protein>
<name>A0A512BBX2_9BACT</name>
<dbReference type="OrthoDB" id="678591at2"/>
<proteinExistence type="predicted"/>